<organism evidence="5 6">
    <name type="scientific">Sulfuriferula multivorans</name>
    <dbReference type="NCBI Taxonomy" id="1559896"/>
    <lineage>
        <taxon>Bacteria</taxon>
        <taxon>Pseudomonadati</taxon>
        <taxon>Pseudomonadota</taxon>
        <taxon>Betaproteobacteria</taxon>
        <taxon>Nitrosomonadales</taxon>
        <taxon>Sulfuricellaceae</taxon>
        <taxon>Sulfuriferula</taxon>
    </lineage>
</organism>
<dbReference type="Pfam" id="PF03976">
    <property type="entry name" value="PPK2"/>
    <property type="match status" value="1"/>
</dbReference>
<evidence type="ECO:0000259" key="4">
    <source>
        <dbReference type="Pfam" id="PF03976"/>
    </source>
</evidence>
<reference evidence="5 6" key="1">
    <citation type="submission" date="2019-09" db="EMBL/GenBank/DDBJ databases">
        <title>H2 Metabolism Revealed by Metagenomic Analysis in Subglacial Sediment of East Antarctica.</title>
        <authorList>
            <person name="Yang Z."/>
            <person name="Zhang Y."/>
            <person name="Lv Y."/>
            <person name="Yan W."/>
            <person name="Xiao X."/>
            <person name="Sun B."/>
            <person name="Ma H."/>
        </authorList>
    </citation>
    <scope>NUCLEOTIDE SEQUENCE [LARGE SCALE GENOMIC DNA]</scope>
    <source>
        <strain evidence="5">Bin2_2</strain>
    </source>
</reference>
<keyword evidence="2" id="KW-0808">Transferase</keyword>
<comment type="similarity">
    <text evidence="1">Belongs to the polyphosphate kinase 2 (PPK2) family. Class I subfamily.</text>
</comment>
<evidence type="ECO:0000313" key="6">
    <source>
        <dbReference type="Proteomes" id="UP000483432"/>
    </source>
</evidence>
<feature type="domain" description="Polyphosphate kinase-2-related" evidence="4">
    <location>
        <begin position="30"/>
        <end position="265"/>
    </location>
</feature>
<proteinExistence type="inferred from homology"/>
<dbReference type="InterPro" id="IPR016898">
    <property type="entry name" value="Polyphosphate_phosphotransfera"/>
</dbReference>
<evidence type="ECO:0000256" key="3">
    <source>
        <dbReference type="ARBA" id="ARBA00022777"/>
    </source>
</evidence>
<evidence type="ECO:0000256" key="1">
    <source>
        <dbReference type="ARBA" id="ARBA00009924"/>
    </source>
</evidence>
<dbReference type="PANTHER" id="PTHR34383">
    <property type="entry name" value="POLYPHOSPHATE:AMP PHOSPHOTRANSFERASE-RELATED"/>
    <property type="match status" value="1"/>
</dbReference>
<dbReference type="SUPFAM" id="SSF52540">
    <property type="entry name" value="P-loop containing nucleoside triphosphate hydrolases"/>
    <property type="match status" value="1"/>
</dbReference>
<dbReference type="Gene3D" id="3.40.50.300">
    <property type="entry name" value="P-loop containing nucleotide triphosphate hydrolases"/>
    <property type="match status" value="1"/>
</dbReference>
<dbReference type="EMBL" id="JAAFGW010000264">
    <property type="protein sequence ID" value="NDP49394.1"/>
    <property type="molecule type" value="Genomic_DNA"/>
</dbReference>
<dbReference type="AlphaFoldDB" id="A0A7C9P9G0"/>
<keyword evidence="3 5" id="KW-0418">Kinase</keyword>
<dbReference type="NCBIfam" id="TIGR03709">
    <property type="entry name" value="PPK2_rel_1"/>
    <property type="match status" value="1"/>
</dbReference>
<dbReference type="InterPro" id="IPR022488">
    <property type="entry name" value="PPK2-related"/>
</dbReference>
<dbReference type="GO" id="GO:0006797">
    <property type="term" value="P:polyphosphate metabolic process"/>
    <property type="evidence" value="ECO:0007669"/>
    <property type="project" value="InterPro"/>
</dbReference>
<protein>
    <submittedName>
        <fullName evidence="5">Polyphosphate kinase 2 family protein</fullName>
    </submittedName>
</protein>
<dbReference type="PIRSF" id="PIRSF028756">
    <property type="entry name" value="PPK2_prd"/>
    <property type="match status" value="1"/>
</dbReference>
<accession>A0A7C9P9G0</accession>
<dbReference type="PANTHER" id="PTHR34383:SF3">
    <property type="entry name" value="POLYPHOSPHATE:AMP PHOSPHOTRANSFERASE"/>
    <property type="match status" value="1"/>
</dbReference>
<dbReference type="NCBIfam" id="NF042973">
    <property type="entry name" value="ADPpolyPPhtase"/>
    <property type="match status" value="1"/>
</dbReference>
<dbReference type="InterPro" id="IPR050038">
    <property type="entry name" value="PPK2"/>
</dbReference>
<dbReference type="GO" id="GO:0008976">
    <property type="term" value="F:polyphosphate kinase activity"/>
    <property type="evidence" value="ECO:0007669"/>
    <property type="project" value="InterPro"/>
</dbReference>
<name>A0A7C9P9G0_9PROT</name>
<sequence>MKIKSKNYRVEEGDKVNLKKWPTRVEPAYKSKKNYHKKLKEQVAALSELQRLHYASNRYAVLLIFQAMDSAGKDGAIRHVMSGVNPQGCQVFSFKHPSATELDHDFLWRTTQSLPERGRIGIFNRSYYEEVLIVRVHPEILRSQGLPDDLVDEKTIWQERYLSIVDLENHLHRNGTRIIKVFLHLSEEEQRKRFLDRIDEPDKNWKFSSADIVERKFWKQYMQAYEACLSATSTTGAPWYVVPADDKKNARLIVSRIILDTFNDLNMHYPETDATRQQELLSIRQELMKEEPDSN</sequence>
<evidence type="ECO:0000256" key="2">
    <source>
        <dbReference type="ARBA" id="ARBA00022679"/>
    </source>
</evidence>
<gene>
    <name evidence="5" type="ORF">GZ085_13615</name>
</gene>
<dbReference type="InterPro" id="IPR022300">
    <property type="entry name" value="PPK2-rel_1"/>
</dbReference>
<comment type="caution">
    <text evidence="5">The sequence shown here is derived from an EMBL/GenBank/DDBJ whole genome shotgun (WGS) entry which is preliminary data.</text>
</comment>
<dbReference type="Proteomes" id="UP000483432">
    <property type="component" value="Unassembled WGS sequence"/>
</dbReference>
<dbReference type="InterPro" id="IPR027417">
    <property type="entry name" value="P-loop_NTPase"/>
</dbReference>
<evidence type="ECO:0000313" key="5">
    <source>
        <dbReference type="EMBL" id="NDP49394.1"/>
    </source>
</evidence>